<dbReference type="CDD" id="cd00657">
    <property type="entry name" value="Ferritin_like"/>
    <property type="match status" value="1"/>
</dbReference>
<proteinExistence type="predicted"/>
<dbReference type="SUPFAM" id="SSF47240">
    <property type="entry name" value="Ferritin-like"/>
    <property type="match status" value="1"/>
</dbReference>
<feature type="region of interest" description="Disordered" evidence="1">
    <location>
        <begin position="192"/>
        <end position="224"/>
    </location>
</feature>
<dbReference type="Gene3D" id="6.10.140.1960">
    <property type="match status" value="1"/>
</dbReference>
<evidence type="ECO:0000313" key="3">
    <source>
        <dbReference type="Proteomes" id="UP000075374"/>
    </source>
</evidence>
<evidence type="ECO:0000256" key="1">
    <source>
        <dbReference type="SAM" id="MobiDB-lite"/>
    </source>
</evidence>
<dbReference type="InterPro" id="IPR009078">
    <property type="entry name" value="Ferritin-like_SF"/>
</dbReference>
<dbReference type="RefSeq" id="WP_061858247.1">
    <property type="nucleotide sequence ID" value="NZ_LTBB01000006.1"/>
</dbReference>
<organism evidence="2 3">
    <name type="scientific">Clostridium colicanis DSM 13634</name>
    <dbReference type="NCBI Taxonomy" id="1121305"/>
    <lineage>
        <taxon>Bacteria</taxon>
        <taxon>Bacillati</taxon>
        <taxon>Bacillota</taxon>
        <taxon>Clostridia</taxon>
        <taxon>Eubacteriales</taxon>
        <taxon>Clostridiaceae</taxon>
        <taxon>Clostridium</taxon>
    </lineage>
</organism>
<dbReference type="EMBL" id="LTBB01000006">
    <property type="protein sequence ID" value="KYH28948.1"/>
    <property type="molecule type" value="Genomic_DNA"/>
</dbReference>
<dbReference type="STRING" id="1121305.CLCOL_13880"/>
<dbReference type="Gene3D" id="1.20.1260.10">
    <property type="match status" value="1"/>
</dbReference>
<keyword evidence="3" id="KW-1185">Reference proteome</keyword>
<sequence length="224" mass="26833">MYINDYRGCHGMLNAYQPSQELINLLIEAMKDERADRAKYGRMMEMTKDKKVKRQIEFAYDDEGKHYKMFQYIYHMITGQLINIPVPEDKIYDSLIEAVESSIDGELEAVELYRKIKSMLPNMQLRDMLYEIITDEQEHATRFVYLYTILHHMQHHMDNNDNKDQIQSNVNDMYYYVENIANLKHDIYKHKGDKKEKDGKCHSDKKCKSNKTKHGDKRMDDDLW</sequence>
<comment type="caution">
    <text evidence="2">The sequence shown here is derived from an EMBL/GenBank/DDBJ whole genome shotgun (WGS) entry which is preliminary data.</text>
</comment>
<dbReference type="PATRIC" id="fig|1121305.3.peg.1393"/>
<protein>
    <submittedName>
        <fullName evidence="2">Rubrerythrin</fullName>
    </submittedName>
</protein>
<dbReference type="Proteomes" id="UP000075374">
    <property type="component" value="Unassembled WGS sequence"/>
</dbReference>
<reference evidence="2 3" key="1">
    <citation type="submission" date="2016-02" db="EMBL/GenBank/DDBJ databases">
        <title>Genome sequence of Clostridium colicanis DSM 13634.</title>
        <authorList>
            <person name="Poehlein A."/>
            <person name="Daniel R."/>
        </authorList>
    </citation>
    <scope>NUCLEOTIDE SEQUENCE [LARGE SCALE GENOMIC DNA]</scope>
    <source>
        <strain evidence="2 3">DSM 13634</strain>
    </source>
</reference>
<name>A0A151AMT7_9CLOT</name>
<feature type="compositionally biased region" description="Basic and acidic residues" evidence="1">
    <location>
        <begin position="192"/>
        <end position="207"/>
    </location>
</feature>
<dbReference type="AlphaFoldDB" id="A0A151AMT7"/>
<dbReference type="InterPro" id="IPR012347">
    <property type="entry name" value="Ferritin-like"/>
</dbReference>
<evidence type="ECO:0000313" key="2">
    <source>
        <dbReference type="EMBL" id="KYH28948.1"/>
    </source>
</evidence>
<gene>
    <name evidence="2" type="ORF">CLCOL_13880</name>
</gene>
<accession>A0A151AMT7</accession>